<dbReference type="Pfam" id="PF07813">
    <property type="entry name" value="LTXXQ"/>
    <property type="match status" value="1"/>
</dbReference>
<name>A0A2W5DGL3_9BURK</name>
<dbReference type="EMBL" id="QFOD01000017">
    <property type="protein sequence ID" value="PZP29633.1"/>
    <property type="molecule type" value="Genomic_DNA"/>
</dbReference>
<dbReference type="InterPro" id="IPR012899">
    <property type="entry name" value="LTXXQ"/>
</dbReference>
<evidence type="ECO:0000256" key="1">
    <source>
        <dbReference type="SAM" id="SignalP"/>
    </source>
</evidence>
<keyword evidence="1" id="KW-0732">Signal</keyword>
<feature type="signal peptide" evidence="1">
    <location>
        <begin position="1"/>
        <end position="18"/>
    </location>
</feature>
<comment type="caution">
    <text evidence="2">The sequence shown here is derived from an EMBL/GenBank/DDBJ whole genome shotgun (WGS) entry which is preliminary data.</text>
</comment>
<dbReference type="AlphaFoldDB" id="A0A2W5DGL3"/>
<gene>
    <name evidence="2" type="ORF">DI603_16350</name>
</gene>
<dbReference type="Gene3D" id="1.20.120.1490">
    <property type="match status" value="1"/>
</dbReference>
<dbReference type="Proteomes" id="UP000249633">
    <property type="component" value="Unassembled WGS sequence"/>
</dbReference>
<organism evidence="2 3">
    <name type="scientific">Roseateles depolymerans</name>
    <dbReference type="NCBI Taxonomy" id="76731"/>
    <lineage>
        <taxon>Bacteria</taxon>
        <taxon>Pseudomonadati</taxon>
        <taxon>Pseudomonadota</taxon>
        <taxon>Betaproteobacteria</taxon>
        <taxon>Burkholderiales</taxon>
        <taxon>Sphaerotilaceae</taxon>
        <taxon>Roseateles</taxon>
    </lineage>
</organism>
<evidence type="ECO:0000313" key="3">
    <source>
        <dbReference type="Proteomes" id="UP000249633"/>
    </source>
</evidence>
<proteinExistence type="predicted"/>
<dbReference type="GO" id="GO:0042597">
    <property type="term" value="C:periplasmic space"/>
    <property type="evidence" value="ECO:0007669"/>
    <property type="project" value="InterPro"/>
</dbReference>
<evidence type="ECO:0008006" key="4">
    <source>
        <dbReference type="Google" id="ProtNLM"/>
    </source>
</evidence>
<evidence type="ECO:0000313" key="2">
    <source>
        <dbReference type="EMBL" id="PZP29633.1"/>
    </source>
</evidence>
<protein>
    <recommendedName>
        <fullName evidence="4">Periplasmic heavy metal sensor</fullName>
    </recommendedName>
</protein>
<sequence>MRLLLAVLALTLAPGAFAQHAGHAHQAGGYAGMQNRDIKALSDEQVADLREGRDMGASLPAELNGVPGPMHVLQLASQLGVSPEQRQSIERITSDMKTKAQALGAQVIEAESNLDRAFRTMTADEPGIEAATARIAASQAQLRAVHLVAHLQTRRLLTDQQVAAYNQARGYAAAN</sequence>
<reference evidence="2 3" key="1">
    <citation type="submission" date="2017-08" db="EMBL/GenBank/DDBJ databases">
        <title>Infants hospitalized years apart are colonized by the same room-sourced microbial strains.</title>
        <authorList>
            <person name="Brooks B."/>
            <person name="Olm M.R."/>
            <person name="Firek B.A."/>
            <person name="Baker R."/>
            <person name="Thomas B.C."/>
            <person name="Morowitz M.J."/>
            <person name="Banfield J.F."/>
        </authorList>
    </citation>
    <scope>NUCLEOTIDE SEQUENCE [LARGE SCALE GENOMIC DNA]</scope>
    <source>
        <strain evidence="2">S2_012_000_R2_81</strain>
    </source>
</reference>
<accession>A0A2W5DGL3</accession>
<feature type="chain" id="PRO_5016095074" description="Periplasmic heavy metal sensor" evidence="1">
    <location>
        <begin position="19"/>
        <end position="175"/>
    </location>
</feature>